<organism evidence="1 3">
    <name type="scientific">Formosa algae</name>
    <dbReference type="NCBI Taxonomy" id="225843"/>
    <lineage>
        <taxon>Bacteria</taxon>
        <taxon>Pseudomonadati</taxon>
        <taxon>Bacteroidota</taxon>
        <taxon>Flavobacteriia</taxon>
        <taxon>Flavobacteriales</taxon>
        <taxon>Flavobacteriaceae</taxon>
        <taxon>Formosa</taxon>
    </lineage>
</organism>
<dbReference type="OrthoDB" id="361060at2"/>
<comment type="caution">
    <text evidence="1">The sequence shown here is derived from an EMBL/GenBank/DDBJ whole genome shotgun (WGS) entry which is preliminary data.</text>
</comment>
<evidence type="ECO:0000313" key="3">
    <source>
        <dbReference type="Proteomes" id="UP001138672"/>
    </source>
</evidence>
<dbReference type="Gene3D" id="3.30.1460.10">
    <property type="match status" value="1"/>
</dbReference>
<keyword evidence="4" id="KW-1185">Reference proteome</keyword>
<dbReference type="EMBL" id="JAGGJQ010000001">
    <property type="protein sequence ID" value="MBP1838781.1"/>
    <property type="molecule type" value="Genomic_DNA"/>
</dbReference>
<protein>
    <submittedName>
        <fullName evidence="1">Uncharacterized protein YjfI (DUF2170 family)</fullName>
    </submittedName>
</protein>
<name>A0A9X0YI49_9FLAO</name>
<dbReference type="Pfam" id="PF22550">
    <property type="entry name" value="CesT_Tir_1"/>
    <property type="match status" value="1"/>
</dbReference>
<reference evidence="1" key="1">
    <citation type="submission" date="2021-03" db="EMBL/GenBank/DDBJ databases">
        <title>Genomic Encyclopedia of Type Strains, Phase IV (KMG-IV): sequencing the most valuable type-strain genomes for metagenomic binning, comparative biology and taxonomic classification.</title>
        <authorList>
            <person name="Goeker M."/>
        </authorList>
    </citation>
    <scope>NUCLEOTIDE SEQUENCE</scope>
    <source>
        <strain evidence="1">DSM 15523</strain>
        <strain evidence="2 4">DSM 16476</strain>
    </source>
</reference>
<sequence>MKNHFQITRDFLLELNFNITRENPEDGLLVIQKENSGIRNLIIGVAPPILIMEQFIFKINNQSEKIFKSLLQKNRDIVHGAFVLDDSGDKVIFRDTLQVQNMDLNELEGSLNSLSLLMSEYSDKIIEFSKY</sequence>
<evidence type="ECO:0000313" key="4">
    <source>
        <dbReference type="Proteomes" id="UP001231587"/>
    </source>
</evidence>
<dbReference type="RefSeq" id="WP_057781541.1">
    <property type="nucleotide sequence ID" value="NZ_JAGGJQ010000001.1"/>
</dbReference>
<dbReference type="Proteomes" id="UP001231587">
    <property type="component" value="Unassembled WGS sequence"/>
</dbReference>
<proteinExistence type="predicted"/>
<dbReference type="EMBL" id="JAUSUU010000004">
    <property type="protein sequence ID" value="MDQ0335281.1"/>
    <property type="molecule type" value="Genomic_DNA"/>
</dbReference>
<dbReference type="Proteomes" id="UP001138672">
    <property type="component" value="Unassembled WGS sequence"/>
</dbReference>
<dbReference type="SUPFAM" id="SSF69635">
    <property type="entry name" value="Type III secretory system chaperone-like"/>
    <property type="match status" value="1"/>
</dbReference>
<evidence type="ECO:0000313" key="2">
    <source>
        <dbReference type="EMBL" id="MDQ0335281.1"/>
    </source>
</evidence>
<dbReference type="InterPro" id="IPR054345">
    <property type="entry name" value="Tir-like"/>
</dbReference>
<accession>A0A9X0YI49</accession>
<dbReference type="AlphaFoldDB" id="A0A9X0YI49"/>
<evidence type="ECO:0000313" key="1">
    <source>
        <dbReference type="EMBL" id="MBP1838781.1"/>
    </source>
</evidence>
<gene>
    <name evidence="1" type="ORF">J2Z56_000677</name>
    <name evidence="2" type="ORF">J2Z57_001727</name>
</gene>